<evidence type="ECO:0000313" key="1">
    <source>
        <dbReference type="EMBL" id="GFO64538.1"/>
    </source>
</evidence>
<comment type="caution">
    <text evidence="1">The sequence shown here is derived from an EMBL/GenBank/DDBJ whole genome shotgun (WGS) entry which is preliminary data.</text>
</comment>
<dbReference type="EMBL" id="BLXY01000004">
    <property type="protein sequence ID" value="GFO64538.1"/>
    <property type="molecule type" value="Genomic_DNA"/>
</dbReference>
<dbReference type="InterPro" id="IPR053842">
    <property type="entry name" value="NikA-like"/>
</dbReference>
<dbReference type="Proteomes" id="UP000568888">
    <property type="component" value="Unassembled WGS sequence"/>
</dbReference>
<sequence length="59" mass="6845">MAAEVPMKKKDNARYHVLSVRVSREERETIEKISKEVNMKVSDLMREALQDVVPWQSAS</sequence>
<protein>
    <recommendedName>
        <fullName evidence="3">Ribbon-helix-helix protein CopG domain-containing protein</fullName>
    </recommendedName>
</protein>
<proteinExistence type="predicted"/>
<evidence type="ECO:0008006" key="3">
    <source>
        <dbReference type="Google" id="ProtNLM"/>
    </source>
</evidence>
<reference evidence="2" key="1">
    <citation type="submission" date="2020-06" db="EMBL/GenBank/DDBJ databases">
        <title>Draft genomic sequecing of Geomonas sp. Red736.</title>
        <authorList>
            <person name="Itoh H."/>
            <person name="Xu Z.X."/>
            <person name="Ushijima N."/>
            <person name="Masuda Y."/>
            <person name="Shiratori Y."/>
            <person name="Senoo K."/>
        </authorList>
    </citation>
    <scope>NUCLEOTIDE SEQUENCE [LARGE SCALE GENOMIC DNA]</scope>
    <source>
        <strain evidence="2">Red736</strain>
    </source>
</reference>
<gene>
    <name evidence="1" type="ORF">GMPD_24570</name>
</gene>
<accession>A0A6V8MWG7</accession>
<name>A0A6V8MWG7_9BACT</name>
<dbReference type="AlphaFoldDB" id="A0A6V8MWG7"/>
<organism evidence="1 2">
    <name type="scientific">Geomonas paludis</name>
    <dbReference type="NCBI Taxonomy" id="2740185"/>
    <lineage>
        <taxon>Bacteria</taxon>
        <taxon>Pseudomonadati</taxon>
        <taxon>Thermodesulfobacteriota</taxon>
        <taxon>Desulfuromonadia</taxon>
        <taxon>Geobacterales</taxon>
        <taxon>Geobacteraceae</taxon>
        <taxon>Geomonas</taxon>
    </lineage>
</organism>
<evidence type="ECO:0000313" key="2">
    <source>
        <dbReference type="Proteomes" id="UP000568888"/>
    </source>
</evidence>
<dbReference type="Pfam" id="PF21983">
    <property type="entry name" value="NikA-like"/>
    <property type="match status" value="1"/>
</dbReference>